<gene>
    <name evidence="2" type="ORF">Fcan01_26188</name>
</gene>
<feature type="transmembrane region" description="Helical" evidence="1">
    <location>
        <begin position="187"/>
        <end position="212"/>
    </location>
</feature>
<sequence>MITIVFLKHLKRHLKAANLVGCVEIEWDSRTESIVKVYSSVRTRLAKFQLFSTFLYSALQLCLTAFSPYPTGSKLRAMSFTGIYVTAFFLVWRTEGVSKQMINAFVKFENLLLQGHGYKKSIPDKLMALVLPLILFSVFAVPIFTGVVVFFNPCIPPFMGSMLPICRIGNIRISFEVRFFLGIMDTLLFLPATVGGAFYLVEVVIAGSLSMWNYCKVIKQLSLNRLSRKDHKFRLELYKKLQVLQAIANSCVRRQMLPACSIGLPAVQFAAGFVCLKFHDSMSLPAMVFFSLIYVDAGTYNAIKAAIRFGNIANMYTVWISSCLSIGFAETRRVIGNSHKNYFTELEKSSESSEQEYYNEYPGSDEEYYNEADNKGPDNHQGRSLLSAIGDGIHSFQNSLYGPTYCEMDKKYYFYDDYNNPCRGFKLWTPIVPKYQ</sequence>
<keyword evidence="1" id="KW-1133">Transmembrane helix</keyword>
<feature type="transmembrane region" description="Helical" evidence="1">
    <location>
        <begin position="126"/>
        <end position="151"/>
    </location>
</feature>
<reference evidence="2 3" key="1">
    <citation type="submission" date="2015-12" db="EMBL/GenBank/DDBJ databases">
        <title>The genome of Folsomia candida.</title>
        <authorList>
            <person name="Faddeeva A."/>
            <person name="Derks M.F."/>
            <person name="Anvar Y."/>
            <person name="Smit S."/>
            <person name="Van Straalen N."/>
            <person name="Roelofs D."/>
        </authorList>
    </citation>
    <scope>NUCLEOTIDE SEQUENCE [LARGE SCALE GENOMIC DNA]</scope>
    <source>
        <strain evidence="2 3">VU population</strain>
        <tissue evidence="2">Whole body</tissue>
    </source>
</reference>
<feature type="transmembrane region" description="Helical" evidence="1">
    <location>
        <begin position="75"/>
        <end position="92"/>
    </location>
</feature>
<dbReference type="AlphaFoldDB" id="A0A226D1J0"/>
<keyword evidence="3" id="KW-1185">Reference proteome</keyword>
<keyword evidence="1" id="KW-0812">Transmembrane</keyword>
<keyword evidence="1" id="KW-0472">Membrane</keyword>
<evidence type="ECO:0000313" key="2">
    <source>
        <dbReference type="EMBL" id="OXA39089.1"/>
    </source>
</evidence>
<comment type="caution">
    <text evidence="2">The sequence shown here is derived from an EMBL/GenBank/DDBJ whole genome shotgun (WGS) entry which is preliminary data.</text>
</comment>
<evidence type="ECO:0000313" key="3">
    <source>
        <dbReference type="Proteomes" id="UP000198287"/>
    </source>
</evidence>
<dbReference type="EMBL" id="LNIX01000041">
    <property type="protein sequence ID" value="OXA39089.1"/>
    <property type="molecule type" value="Genomic_DNA"/>
</dbReference>
<accession>A0A226D1J0</accession>
<organism evidence="2 3">
    <name type="scientific">Folsomia candida</name>
    <name type="common">Springtail</name>
    <dbReference type="NCBI Taxonomy" id="158441"/>
    <lineage>
        <taxon>Eukaryota</taxon>
        <taxon>Metazoa</taxon>
        <taxon>Ecdysozoa</taxon>
        <taxon>Arthropoda</taxon>
        <taxon>Hexapoda</taxon>
        <taxon>Collembola</taxon>
        <taxon>Entomobryomorpha</taxon>
        <taxon>Isotomoidea</taxon>
        <taxon>Isotomidae</taxon>
        <taxon>Proisotominae</taxon>
        <taxon>Folsomia</taxon>
    </lineage>
</organism>
<protein>
    <submittedName>
        <fullName evidence="2">Uncharacterized protein</fullName>
    </submittedName>
</protein>
<name>A0A226D1J0_FOLCA</name>
<evidence type="ECO:0000256" key="1">
    <source>
        <dbReference type="SAM" id="Phobius"/>
    </source>
</evidence>
<proteinExistence type="predicted"/>
<dbReference type="Proteomes" id="UP000198287">
    <property type="component" value="Unassembled WGS sequence"/>
</dbReference>
<feature type="transmembrane region" description="Helical" evidence="1">
    <location>
        <begin position="48"/>
        <end position="69"/>
    </location>
</feature>